<dbReference type="EMBL" id="CP065682">
    <property type="protein sequence ID" value="QPS33772.1"/>
    <property type="molecule type" value="Genomic_DNA"/>
</dbReference>
<comment type="similarity">
    <text evidence="6">Belongs to the ABC-4 integral membrane protein family.</text>
</comment>
<dbReference type="InterPro" id="IPR050250">
    <property type="entry name" value="Macrolide_Exporter_MacB"/>
</dbReference>
<feature type="transmembrane region" description="Helical" evidence="7">
    <location>
        <begin position="231"/>
        <end position="254"/>
    </location>
</feature>
<feature type="transmembrane region" description="Helical" evidence="7">
    <location>
        <begin position="398"/>
        <end position="421"/>
    </location>
</feature>
<evidence type="ECO:0000313" key="10">
    <source>
        <dbReference type="EMBL" id="QPS33772.1"/>
    </source>
</evidence>
<keyword evidence="3 7" id="KW-0812">Transmembrane</keyword>
<evidence type="ECO:0000256" key="1">
    <source>
        <dbReference type="ARBA" id="ARBA00004651"/>
    </source>
</evidence>
<evidence type="ECO:0000256" key="2">
    <source>
        <dbReference type="ARBA" id="ARBA00022475"/>
    </source>
</evidence>
<keyword evidence="11" id="KW-0547">Nucleotide-binding</keyword>
<feature type="transmembrane region" description="Helical" evidence="7">
    <location>
        <begin position="18"/>
        <end position="42"/>
    </location>
</feature>
<feature type="domain" description="ABC3 transporter permease C-terminal" evidence="8">
    <location>
        <begin position="64"/>
        <end position="181"/>
    </location>
</feature>
<dbReference type="GO" id="GO:0022857">
    <property type="term" value="F:transmembrane transporter activity"/>
    <property type="evidence" value="ECO:0007669"/>
    <property type="project" value="TreeGrafter"/>
</dbReference>
<evidence type="ECO:0000313" key="9">
    <source>
        <dbReference type="EMBL" id="PAK94938.1"/>
    </source>
</evidence>
<feature type="domain" description="ABC3 transporter permease C-terminal" evidence="8">
    <location>
        <begin position="347"/>
        <end position="465"/>
    </location>
</feature>
<reference evidence="10 14" key="3">
    <citation type="submission" date="2020-12" db="EMBL/GenBank/DDBJ databases">
        <title>FDA dAtabase for Regulatory Grade micrObial Sequences (FDA-ARGOS): Supporting development and validation of Infectious Disease Dx tests.</title>
        <authorList>
            <person name="Sproer C."/>
            <person name="Gronow S."/>
            <person name="Severitt S."/>
            <person name="Schroder I."/>
            <person name="Tallon L."/>
            <person name="Sadzewicz L."/>
            <person name="Zhao X."/>
            <person name="Boylan J."/>
            <person name="Ott S."/>
            <person name="Bowen H."/>
            <person name="Vavikolanu K."/>
            <person name="Mehta A."/>
            <person name="Aluvathingal J."/>
            <person name="Nadendla S."/>
            <person name="Lowell S."/>
            <person name="Myers T."/>
            <person name="Yan Y."/>
            <person name="Sichtig H."/>
        </authorList>
    </citation>
    <scope>NUCLEOTIDE SEQUENCE [LARGE SCALE GENOMIC DNA]</scope>
    <source>
        <strain evidence="10 14">FDAARGOS_902</strain>
    </source>
</reference>
<organism evidence="9 12">
    <name type="scientific">Brevibacterium casei</name>
    <dbReference type="NCBI Taxonomy" id="33889"/>
    <lineage>
        <taxon>Bacteria</taxon>
        <taxon>Bacillati</taxon>
        <taxon>Actinomycetota</taxon>
        <taxon>Actinomycetes</taxon>
        <taxon>Micrococcales</taxon>
        <taxon>Brevibacteriaceae</taxon>
        <taxon>Brevibacterium</taxon>
    </lineage>
</organism>
<evidence type="ECO:0000313" key="12">
    <source>
        <dbReference type="Proteomes" id="UP000216867"/>
    </source>
</evidence>
<gene>
    <name evidence="11" type="primary">macB_5</name>
    <name evidence="9" type="ORF">B8X04_11875</name>
    <name evidence="10" type="ORF">I6G59_18010</name>
    <name evidence="11" type="ORF">NCTC12391_02177</name>
</gene>
<sequence>MNPLNEIRSNPRQFIPSFLVVFVASLFGTAIVQGIGILTAWMNSSALISGSDTAQLLITLVGLTFFVIALFVSSIVISNTFSIIIAGRSRQLALLRLIGASAKRLRRAAGLEGLLVAVPSALAAFVASTGLAFGVLLLLGDEITAEAGVLSWTTFLPAILTVLVTWGAAYSGARRISTISPIEATSQSVERSPEDSGGSRKSLVSAIVLVAIGVVLLAGGAVLSIGVKTPLGLLIATLGGAVSFLGFVIGNAWFVPPLQSRIGRTLARGSSARLAAKNIERHPTRSARTVIGLVVGVTLIVMFATAMTTFRDQLVAYTASLDERGMGDASSEIMRVVDNTMLFFLGMVAFSVVIAVIGVANALMLSVRQRTKEIGLLMALGQTPRQVRQAVLSESAQLSVTACFIAIPLGIVYGWIGALTVLSELTGFFAPSIPWMVLLGVALGAGAAAILASRAPARAATRVSPIKALEAV</sequence>
<keyword evidence="4 7" id="KW-1133">Transmembrane helix</keyword>
<dbReference type="GO" id="GO:0016787">
    <property type="term" value="F:hydrolase activity"/>
    <property type="evidence" value="ECO:0007669"/>
    <property type="project" value="UniProtKB-KW"/>
</dbReference>
<evidence type="ECO:0000259" key="8">
    <source>
        <dbReference type="Pfam" id="PF02687"/>
    </source>
</evidence>
<dbReference type="Proteomes" id="UP000216867">
    <property type="component" value="Unassembled WGS sequence"/>
</dbReference>
<evidence type="ECO:0000256" key="7">
    <source>
        <dbReference type="SAM" id="Phobius"/>
    </source>
</evidence>
<dbReference type="Proteomes" id="UP000386281">
    <property type="component" value="Unassembled WGS sequence"/>
</dbReference>
<dbReference type="EMBL" id="CAACXN010000015">
    <property type="protein sequence ID" value="VEW13984.1"/>
    <property type="molecule type" value="Genomic_DNA"/>
</dbReference>
<evidence type="ECO:0000256" key="3">
    <source>
        <dbReference type="ARBA" id="ARBA00022692"/>
    </source>
</evidence>
<keyword evidence="11" id="KW-0067">ATP-binding</keyword>
<proteinExistence type="inferred from homology"/>
<evidence type="ECO:0000313" key="14">
    <source>
        <dbReference type="Proteomes" id="UP000594979"/>
    </source>
</evidence>
<evidence type="ECO:0000313" key="11">
    <source>
        <dbReference type="EMBL" id="VEW13984.1"/>
    </source>
</evidence>
<dbReference type="AlphaFoldDB" id="A0A269ZAV6"/>
<evidence type="ECO:0000256" key="5">
    <source>
        <dbReference type="ARBA" id="ARBA00023136"/>
    </source>
</evidence>
<keyword evidence="2" id="KW-1003">Cell membrane</keyword>
<comment type="subcellular location">
    <subcellularLocation>
        <location evidence="1">Cell membrane</location>
        <topology evidence="1">Multi-pass membrane protein</topology>
    </subcellularLocation>
</comment>
<dbReference type="GO" id="GO:0005886">
    <property type="term" value="C:plasma membrane"/>
    <property type="evidence" value="ECO:0007669"/>
    <property type="project" value="UniProtKB-SubCell"/>
</dbReference>
<reference evidence="11 13" key="2">
    <citation type="submission" date="2019-02" db="EMBL/GenBank/DDBJ databases">
        <authorList>
            <consortium name="Pathogen Informatics"/>
        </authorList>
    </citation>
    <scope>NUCLEOTIDE SEQUENCE [LARGE SCALE GENOMIC DNA]</scope>
    <source>
        <strain evidence="11 13">3012STDY7078520</strain>
    </source>
</reference>
<name>A0A269ZAV6_9MICO</name>
<dbReference type="KEGG" id="bcau:I6G59_18010"/>
<feature type="transmembrane region" description="Helical" evidence="7">
    <location>
        <begin position="290"/>
        <end position="310"/>
    </location>
</feature>
<dbReference type="InterPro" id="IPR003838">
    <property type="entry name" value="ABC3_permease_C"/>
</dbReference>
<dbReference type="RefSeq" id="WP_009376231.1">
    <property type="nucleotide sequence ID" value="NZ_CAACXN010000015.1"/>
</dbReference>
<feature type="transmembrane region" description="Helical" evidence="7">
    <location>
        <begin position="341"/>
        <end position="363"/>
    </location>
</feature>
<evidence type="ECO:0000256" key="4">
    <source>
        <dbReference type="ARBA" id="ARBA00022989"/>
    </source>
</evidence>
<protein>
    <submittedName>
        <fullName evidence="9">ABC transporter permease</fullName>
    </submittedName>
    <submittedName>
        <fullName evidence="10">FtsX-like permease family protein</fullName>
    </submittedName>
    <submittedName>
        <fullName evidence="11">Macrolide export ATP-binding/permease protein MacB</fullName>
        <ecNumber evidence="11">3.6.3.-</ecNumber>
    </submittedName>
</protein>
<dbReference type="PANTHER" id="PTHR30572">
    <property type="entry name" value="MEMBRANE COMPONENT OF TRANSPORTER-RELATED"/>
    <property type="match status" value="1"/>
</dbReference>
<evidence type="ECO:0000256" key="6">
    <source>
        <dbReference type="ARBA" id="ARBA00038076"/>
    </source>
</evidence>
<dbReference type="PANTHER" id="PTHR30572:SF4">
    <property type="entry name" value="ABC TRANSPORTER PERMEASE YTRF"/>
    <property type="match status" value="1"/>
</dbReference>
<feature type="transmembrane region" description="Helical" evidence="7">
    <location>
        <begin position="108"/>
        <end position="137"/>
    </location>
</feature>
<keyword evidence="5 7" id="KW-0472">Membrane</keyword>
<keyword evidence="11" id="KW-0378">Hydrolase</keyword>
<feature type="transmembrane region" description="Helical" evidence="7">
    <location>
        <begin position="54"/>
        <end position="87"/>
    </location>
</feature>
<reference evidence="9 12" key="1">
    <citation type="submission" date="2017-04" db="EMBL/GenBank/DDBJ databases">
        <title>Kefir bacterial isolates.</title>
        <authorList>
            <person name="Kim Y."/>
            <person name="Blasche S."/>
            <person name="Patil K.R."/>
        </authorList>
    </citation>
    <scope>NUCLEOTIDE SEQUENCE [LARGE SCALE GENOMIC DNA]</scope>
    <source>
        <strain evidence="9 12">OG2</strain>
    </source>
</reference>
<dbReference type="EC" id="3.6.3.-" evidence="11"/>
<accession>A0A269ZAV6</accession>
<dbReference type="Pfam" id="PF02687">
    <property type="entry name" value="FtsX"/>
    <property type="match status" value="2"/>
</dbReference>
<feature type="transmembrane region" description="Helical" evidence="7">
    <location>
        <begin position="203"/>
        <end position="225"/>
    </location>
</feature>
<dbReference type="EMBL" id="NCWY01000010">
    <property type="protein sequence ID" value="PAK94938.1"/>
    <property type="molecule type" value="Genomic_DNA"/>
</dbReference>
<evidence type="ECO:0000313" key="13">
    <source>
        <dbReference type="Proteomes" id="UP000386281"/>
    </source>
</evidence>
<feature type="transmembrane region" description="Helical" evidence="7">
    <location>
        <begin position="149"/>
        <end position="170"/>
    </location>
</feature>
<dbReference type="GO" id="GO:0005524">
    <property type="term" value="F:ATP binding"/>
    <property type="evidence" value="ECO:0007669"/>
    <property type="project" value="UniProtKB-KW"/>
</dbReference>
<dbReference type="Proteomes" id="UP000594979">
    <property type="component" value="Chromosome"/>
</dbReference>
<feature type="transmembrane region" description="Helical" evidence="7">
    <location>
        <begin position="433"/>
        <end position="452"/>
    </location>
</feature>